<dbReference type="Proteomes" id="UP000091820">
    <property type="component" value="Unassembled WGS sequence"/>
</dbReference>
<protein>
    <recommendedName>
        <fullName evidence="12">Maelstrom domain-containing protein</fullName>
    </recommendedName>
</protein>
<evidence type="ECO:0000256" key="8">
    <source>
        <dbReference type="ARBA" id="ARBA00023125"/>
    </source>
</evidence>
<dbReference type="AlphaFoldDB" id="A0A1A9WEU8"/>
<keyword evidence="10" id="KW-0804">Transcription</keyword>
<keyword evidence="4" id="KW-0963">Cytoplasm</keyword>
<dbReference type="PANTHER" id="PTHR21358">
    <property type="entry name" value="PROTEIN MAELSTROM HOMOLOG"/>
    <property type="match status" value="1"/>
</dbReference>
<evidence type="ECO:0000256" key="2">
    <source>
        <dbReference type="ARBA" id="ARBA00004496"/>
    </source>
</evidence>
<proteinExistence type="inferred from homology"/>
<evidence type="ECO:0000256" key="6">
    <source>
        <dbReference type="ARBA" id="ARBA00022782"/>
    </source>
</evidence>
<dbReference type="InterPro" id="IPR039259">
    <property type="entry name" value="Protein_maelstrom"/>
</dbReference>
<keyword evidence="11" id="KW-0539">Nucleus</keyword>
<comment type="similarity">
    <text evidence="3">Belongs to the maelstrom family.</text>
</comment>
<keyword evidence="5" id="KW-0678">Repressor</keyword>
<dbReference type="GO" id="GO:0045892">
    <property type="term" value="P:negative regulation of DNA-templated transcription"/>
    <property type="evidence" value="ECO:0007669"/>
    <property type="project" value="TreeGrafter"/>
</dbReference>
<dbReference type="GO" id="GO:0043565">
    <property type="term" value="F:sequence-specific DNA binding"/>
    <property type="evidence" value="ECO:0007669"/>
    <property type="project" value="TreeGrafter"/>
</dbReference>
<evidence type="ECO:0000313" key="14">
    <source>
        <dbReference type="Proteomes" id="UP000091820"/>
    </source>
</evidence>
<evidence type="ECO:0000256" key="1">
    <source>
        <dbReference type="ARBA" id="ARBA00004123"/>
    </source>
</evidence>
<evidence type="ECO:0000259" key="12">
    <source>
        <dbReference type="Pfam" id="PF13017"/>
    </source>
</evidence>
<dbReference type="STRING" id="37001.A0A1A9WEU8"/>
<dbReference type="EnsemblMetazoa" id="GBRI017084-RA">
    <property type="protein sequence ID" value="GBRI017084-PA"/>
    <property type="gene ID" value="GBRI017084"/>
</dbReference>
<accession>A0A1A9WEU8</accession>
<feature type="domain" description="Maelstrom" evidence="12">
    <location>
        <begin position="37"/>
        <end position="112"/>
    </location>
</feature>
<evidence type="ECO:0000256" key="3">
    <source>
        <dbReference type="ARBA" id="ARBA00007057"/>
    </source>
</evidence>
<evidence type="ECO:0000256" key="7">
    <source>
        <dbReference type="ARBA" id="ARBA00023015"/>
    </source>
</evidence>
<keyword evidence="8" id="KW-0238">DNA-binding</keyword>
<reference evidence="13" key="2">
    <citation type="submission" date="2020-05" db="UniProtKB">
        <authorList>
            <consortium name="EnsemblMetazoa"/>
        </authorList>
    </citation>
    <scope>IDENTIFICATION</scope>
    <source>
        <strain evidence="13">IAEA</strain>
    </source>
</reference>
<dbReference type="PANTHER" id="PTHR21358:SF4">
    <property type="entry name" value="PROTEIN MAELSTROM HOMOLOG"/>
    <property type="match status" value="1"/>
</dbReference>
<dbReference type="VEuPathDB" id="VectorBase:GBRI017084"/>
<keyword evidence="9" id="KW-0943">RNA-mediated gene silencing</keyword>
<evidence type="ECO:0000313" key="13">
    <source>
        <dbReference type="EnsemblMetazoa" id="GBRI017084-PA"/>
    </source>
</evidence>
<evidence type="ECO:0000256" key="9">
    <source>
        <dbReference type="ARBA" id="ARBA00023158"/>
    </source>
</evidence>
<keyword evidence="6" id="KW-0221">Differentiation</keyword>
<reference evidence="14" key="1">
    <citation type="submission" date="2014-03" db="EMBL/GenBank/DDBJ databases">
        <authorList>
            <person name="Aksoy S."/>
            <person name="Warren W."/>
            <person name="Wilson R.K."/>
        </authorList>
    </citation>
    <scope>NUCLEOTIDE SEQUENCE [LARGE SCALE GENOMIC DNA]</scope>
    <source>
        <strain evidence="14">IAEA</strain>
    </source>
</reference>
<dbReference type="InterPro" id="IPR024970">
    <property type="entry name" value="Maelstrom"/>
</dbReference>
<sequence>MVSDEKRSLRNNIEELTCTGTPFEEAGKQKLEAFLGDGLYVPAELSISEYFLKEGVISAFHSLINPSVNILGLHYNALQYSETTHGLPLPPNALSEKNFADIYNKVLNFMGTIADDYLPLF</sequence>
<evidence type="ECO:0000256" key="4">
    <source>
        <dbReference type="ARBA" id="ARBA00022490"/>
    </source>
</evidence>
<dbReference type="Pfam" id="PF13017">
    <property type="entry name" value="Maelstrom"/>
    <property type="match status" value="1"/>
</dbReference>
<dbReference type="GO" id="GO:0030154">
    <property type="term" value="P:cell differentiation"/>
    <property type="evidence" value="ECO:0007669"/>
    <property type="project" value="UniProtKB-KW"/>
</dbReference>
<dbReference type="GO" id="GO:0007283">
    <property type="term" value="P:spermatogenesis"/>
    <property type="evidence" value="ECO:0007669"/>
    <property type="project" value="TreeGrafter"/>
</dbReference>
<evidence type="ECO:0000256" key="10">
    <source>
        <dbReference type="ARBA" id="ARBA00023163"/>
    </source>
</evidence>
<keyword evidence="14" id="KW-1185">Reference proteome</keyword>
<name>A0A1A9WEU8_9MUSC</name>
<keyword evidence="7" id="KW-0805">Transcription regulation</keyword>
<evidence type="ECO:0000256" key="5">
    <source>
        <dbReference type="ARBA" id="ARBA00022491"/>
    </source>
</evidence>
<dbReference type="GO" id="GO:0005634">
    <property type="term" value="C:nucleus"/>
    <property type="evidence" value="ECO:0007669"/>
    <property type="project" value="UniProtKB-SubCell"/>
</dbReference>
<dbReference type="GO" id="GO:0007140">
    <property type="term" value="P:male meiotic nuclear division"/>
    <property type="evidence" value="ECO:0007669"/>
    <property type="project" value="TreeGrafter"/>
</dbReference>
<comment type="subcellular location">
    <subcellularLocation>
        <location evidence="2">Cytoplasm</location>
    </subcellularLocation>
    <subcellularLocation>
        <location evidence="1">Nucleus</location>
    </subcellularLocation>
</comment>
<dbReference type="GO" id="GO:0043186">
    <property type="term" value="C:P granule"/>
    <property type="evidence" value="ECO:0007669"/>
    <property type="project" value="TreeGrafter"/>
</dbReference>
<evidence type="ECO:0000256" key="11">
    <source>
        <dbReference type="ARBA" id="ARBA00023242"/>
    </source>
</evidence>
<organism evidence="13 14">
    <name type="scientific">Glossina brevipalpis</name>
    <dbReference type="NCBI Taxonomy" id="37001"/>
    <lineage>
        <taxon>Eukaryota</taxon>
        <taxon>Metazoa</taxon>
        <taxon>Ecdysozoa</taxon>
        <taxon>Arthropoda</taxon>
        <taxon>Hexapoda</taxon>
        <taxon>Insecta</taxon>
        <taxon>Pterygota</taxon>
        <taxon>Neoptera</taxon>
        <taxon>Endopterygota</taxon>
        <taxon>Diptera</taxon>
        <taxon>Brachycera</taxon>
        <taxon>Muscomorpha</taxon>
        <taxon>Hippoboscoidea</taxon>
        <taxon>Glossinidae</taxon>
        <taxon>Glossina</taxon>
    </lineage>
</organism>
<dbReference type="GO" id="GO:0060964">
    <property type="term" value="P:regulation of miRNA-mediated gene silencing"/>
    <property type="evidence" value="ECO:0007669"/>
    <property type="project" value="InterPro"/>
</dbReference>
<dbReference type="GO" id="GO:0034587">
    <property type="term" value="P:piRNA processing"/>
    <property type="evidence" value="ECO:0007669"/>
    <property type="project" value="TreeGrafter"/>
</dbReference>